<evidence type="ECO:0000313" key="11">
    <source>
        <dbReference type="Proteomes" id="UP000177698"/>
    </source>
</evidence>
<dbReference type="InterPro" id="IPR018076">
    <property type="entry name" value="T2SS_GspF_dom"/>
</dbReference>
<dbReference type="InterPro" id="IPR003004">
    <property type="entry name" value="GspF/PilC"/>
</dbReference>
<sequence length="399" mass="44782">MQFKYKAIKSGKLIVDKIQADSEEGVMRYLKTNNFFPVSVRRADVTLIPFFEFFRRVNFNDIVDFTRQLAIMLEAGLTLIDALEILKKQTTKPALLTLLDSLDKEIKSGKNFSTALSLYPQIFSSLYISLIKSGEATGKLSEILHKLSENLEKVRIFRGKLRGVLIYPSFIIVGMIIVAFIMMTFVVPKLLDLYKDFGASLPLSTKILLFISTFLTKFWPVVIFLAATSYLIISRYLRTPIGKYQFDSFFLKLPAIGNVVRMAALVDSTRTLSILTSSGVPLLETLNIVVETSTNVIFKSAFEKIKKQVEKGISLGMAMKQAEIFPPILVQMTIIGEQTGHLDDTLIRVSRYFESDSEMAIKAMTVLIEPSILVMLGLGVGFLVFAIITPIYTLTTSLK</sequence>
<accession>A0A1F7IB48</accession>
<comment type="caution">
    <text evidence="10">The sequence shown here is derived from an EMBL/GenBank/DDBJ whole genome shotgun (WGS) entry which is preliminary data.</text>
</comment>
<evidence type="ECO:0000313" key="10">
    <source>
        <dbReference type="EMBL" id="OGK40583.1"/>
    </source>
</evidence>
<dbReference type="FunFam" id="1.20.81.30:FF:000001">
    <property type="entry name" value="Type II secretion system protein F"/>
    <property type="match status" value="2"/>
</dbReference>
<evidence type="ECO:0000259" key="9">
    <source>
        <dbReference type="Pfam" id="PF00482"/>
    </source>
</evidence>
<evidence type="ECO:0000256" key="7">
    <source>
        <dbReference type="ARBA" id="ARBA00023136"/>
    </source>
</evidence>
<feature type="transmembrane region" description="Helical" evidence="8">
    <location>
        <begin position="207"/>
        <end position="233"/>
    </location>
</feature>
<evidence type="ECO:0000256" key="3">
    <source>
        <dbReference type="ARBA" id="ARBA00022475"/>
    </source>
</evidence>
<evidence type="ECO:0000256" key="6">
    <source>
        <dbReference type="ARBA" id="ARBA00022989"/>
    </source>
</evidence>
<keyword evidence="7 8" id="KW-0472">Membrane</keyword>
<dbReference type="Gene3D" id="1.20.81.30">
    <property type="entry name" value="Type II secretion system (T2SS), domain F"/>
    <property type="match status" value="2"/>
</dbReference>
<gene>
    <name evidence="10" type="ORF">A2954_00180</name>
</gene>
<feature type="domain" description="Type II secretion system protein GspF" evidence="9">
    <location>
        <begin position="269"/>
        <end position="390"/>
    </location>
</feature>
<protein>
    <recommendedName>
        <fullName evidence="9">Type II secretion system protein GspF domain-containing protein</fullName>
    </recommendedName>
</protein>
<evidence type="ECO:0000256" key="1">
    <source>
        <dbReference type="ARBA" id="ARBA00004429"/>
    </source>
</evidence>
<evidence type="ECO:0000256" key="2">
    <source>
        <dbReference type="ARBA" id="ARBA00005745"/>
    </source>
</evidence>
<dbReference type="AlphaFoldDB" id="A0A1F7IB48"/>
<dbReference type="GO" id="GO:0005886">
    <property type="term" value="C:plasma membrane"/>
    <property type="evidence" value="ECO:0007669"/>
    <property type="project" value="UniProtKB-SubCell"/>
</dbReference>
<comment type="similarity">
    <text evidence="2">Belongs to the GSP F family.</text>
</comment>
<dbReference type="PANTHER" id="PTHR30012:SF0">
    <property type="entry name" value="TYPE II SECRETION SYSTEM PROTEIN F-RELATED"/>
    <property type="match status" value="1"/>
</dbReference>
<dbReference type="PANTHER" id="PTHR30012">
    <property type="entry name" value="GENERAL SECRETION PATHWAY PROTEIN"/>
    <property type="match status" value="1"/>
</dbReference>
<keyword evidence="6 8" id="KW-1133">Transmembrane helix</keyword>
<feature type="transmembrane region" description="Helical" evidence="8">
    <location>
        <begin position="372"/>
        <end position="392"/>
    </location>
</feature>
<dbReference type="STRING" id="1802056.A2954_00180"/>
<dbReference type="Pfam" id="PF00482">
    <property type="entry name" value="T2SSF"/>
    <property type="match status" value="2"/>
</dbReference>
<keyword evidence="4" id="KW-0997">Cell inner membrane</keyword>
<organism evidence="10 11">
    <name type="scientific">Candidatus Roizmanbacteria bacterium RIFCSPLOWO2_01_FULL_37_12</name>
    <dbReference type="NCBI Taxonomy" id="1802056"/>
    <lineage>
        <taxon>Bacteria</taxon>
        <taxon>Candidatus Roizmaniibacteriota</taxon>
    </lineage>
</organism>
<keyword evidence="5 8" id="KW-0812">Transmembrane</keyword>
<feature type="transmembrane region" description="Helical" evidence="8">
    <location>
        <begin position="164"/>
        <end position="187"/>
    </location>
</feature>
<keyword evidence="3" id="KW-1003">Cell membrane</keyword>
<reference evidence="10 11" key="1">
    <citation type="journal article" date="2016" name="Nat. Commun.">
        <title>Thousands of microbial genomes shed light on interconnected biogeochemical processes in an aquifer system.</title>
        <authorList>
            <person name="Anantharaman K."/>
            <person name="Brown C.T."/>
            <person name="Hug L.A."/>
            <person name="Sharon I."/>
            <person name="Castelle C.J."/>
            <person name="Probst A.J."/>
            <person name="Thomas B.C."/>
            <person name="Singh A."/>
            <person name="Wilkins M.J."/>
            <person name="Karaoz U."/>
            <person name="Brodie E.L."/>
            <person name="Williams K.H."/>
            <person name="Hubbard S.S."/>
            <person name="Banfield J.F."/>
        </authorList>
    </citation>
    <scope>NUCLEOTIDE SEQUENCE [LARGE SCALE GENOMIC DNA]</scope>
</reference>
<dbReference type="PRINTS" id="PR00812">
    <property type="entry name" value="BCTERIALGSPF"/>
</dbReference>
<dbReference type="Proteomes" id="UP000177698">
    <property type="component" value="Unassembled WGS sequence"/>
</dbReference>
<proteinExistence type="inferred from homology"/>
<comment type="subcellular location">
    <subcellularLocation>
        <location evidence="1">Cell inner membrane</location>
        <topology evidence="1">Multi-pass membrane protein</topology>
    </subcellularLocation>
</comment>
<feature type="domain" description="Type II secretion system protein GspF" evidence="9">
    <location>
        <begin position="65"/>
        <end position="188"/>
    </location>
</feature>
<dbReference type="InterPro" id="IPR042094">
    <property type="entry name" value="T2SS_GspF_sf"/>
</dbReference>
<evidence type="ECO:0000256" key="8">
    <source>
        <dbReference type="SAM" id="Phobius"/>
    </source>
</evidence>
<name>A0A1F7IB48_9BACT</name>
<evidence type="ECO:0000256" key="4">
    <source>
        <dbReference type="ARBA" id="ARBA00022519"/>
    </source>
</evidence>
<evidence type="ECO:0000256" key="5">
    <source>
        <dbReference type="ARBA" id="ARBA00022692"/>
    </source>
</evidence>
<dbReference type="EMBL" id="MGAG01000023">
    <property type="protein sequence ID" value="OGK40583.1"/>
    <property type="molecule type" value="Genomic_DNA"/>
</dbReference>